<evidence type="ECO:0000256" key="4">
    <source>
        <dbReference type="ARBA" id="ARBA00023134"/>
    </source>
</evidence>
<name>A0ABU8W8T4_9BURK</name>
<evidence type="ECO:0000313" key="10">
    <source>
        <dbReference type="EMBL" id="MEJ8825696.1"/>
    </source>
</evidence>
<reference evidence="10 11" key="1">
    <citation type="submission" date="2024-03" db="EMBL/GenBank/DDBJ databases">
        <title>Novel species of the genus Variovorax.</title>
        <authorList>
            <person name="Liu Q."/>
            <person name="Xin Y.-H."/>
        </authorList>
    </citation>
    <scope>NUCLEOTIDE SEQUENCE [LARGE SCALE GENOMIC DNA]</scope>
    <source>
        <strain evidence="10 11">KACC 18501</strain>
    </source>
</reference>
<gene>
    <name evidence="10" type="primary">flhF</name>
    <name evidence="10" type="ORF">WKW80_27320</name>
</gene>
<dbReference type="InterPro" id="IPR027417">
    <property type="entry name" value="P-loop_NTPase"/>
</dbReference>
<keyword evidence="10" id="KW-0282">Flagellum</keyword>
<dbReference type="InterPro" id="IPR000897">
    <property type="entry name" value="SRP54_GTPase_dom"/>
</dbReference>
<evidence type="ECO:0000256" key="2">
    <source>
        <dbReference type="ARBA" id="ARBA00008531"/>
    </source>
</evidence>
<sequence>MNIQRFIAPTAREALAKARAAFGDDTLILSNRQLAEGVEVMAATEAALALIDAAPQAAVSKGPAPVPAAAPAPQVQAVAAPALDTAVEADTEQLAMSTLSFQDYVRERMLRRQHEALARQAAGAAEPLSTTAPVFVRAAVEPVPAPQRTTVDPVPAPQRATAEPAPVSAPVSAPRPVPAEPSTPVAVDLREVAPVPAPAPAQPRQQPGTPDIEPAPAHSEAAPATAHVLAELQAMKALMDERFTTLAWLGRAQQDPIQQNLMLKLVRAGYSPSLARTVLEGMPGELEPANAVRWLLGTLEYRLGGMPALPTIPEEGGVFALVGATGVGKTTSAAKLATFGAQLHGAASVGLITLDTQRAGAHEQLRAYGRNLGVVAHAAHDRAALLDLLGLLASKKIVIIDTAGVAPHDPRRREMLELLDIPSIKRVLVLNAGAHGDTLEDMAIAFKLGGTRQAIVSKIDEAAKLGPVIDVLIRHEFVVRGISNGQRVPEDWQAGNARGLVRASMQAAQRSAFDPRTADLPCYFSPVGEAA</sequence>
<dbReference type="SUPFAM" id="SSF52540">
    <property type="entry name" value="P-loop containing nucleoside triphosphate hydrolases"/>
    <property type="match status" value="1"/>
</dbReference>
<protein>
    <recommendedName>
        <fullName evidence="6">Flagellar biosynthesis protein FlhF</fullName>
    </recommendedName>
</protein>
<keyword evidence="3" id="KW-0547">Nucleotide-binding</keyword>
<comment type="caution">
    <text evidence="10">The sequence shown here is derived from an EMBL/GenBank/DDBJ whole genome shotgun (WGS) entry which is preliminary data.</text>
</comment>
<feature type="compositionally biased region" description="Low complexity" evidence="7">
    <location>
        <begin position="162"/>
        <end position="172"/>
    </location>
</feature>
<evidence type="ECO:0000256" key="1">
    <source>
        <dbReference type="ARBA" id="ARBA00004413"/>
    </source>
</evidence>
<feature type="domain" description="AAA+ ATPase" evidence="8">
    <location>
        <begin position="315"/>
        <end position="460"/>
    </location>
</feature>
<feature type="domain" description="SRP54-type proteins GTP-binding" evidence="9">
    <location>
        <begin position="316"/>
        <end position="506"/>
    </location>
</feature>
<dbReference type="SMART" id="SM00962">
    <property type="entry name" value="SRP54"/>
    <property type="match status" value="1"/>
</dbReference>
<proteinExistence type="inferred from homology"/>
<evidence type="ECO:0000256" key="3">
    <source>
        <dbReference type="ARBA" id="ARBA00022741"/>
    </source>
</evidence>
<dbReference type="InterPro" id="IPR003593">
    <property type="entry name" value="AAA+_ATPase"/>
</dbReference>
<dbReference type="PANTHER" id="PTHR43134:SF3">
    <property type="entry name" value="FLAGELLAR BIOSYNTHESIS PROTEIN FLHF"/>
    <property type="match status" value="1"/>
</dbReference>
<keyword evidence="10" id="KW-0969">Cilium</keyword>
<evidence type="ECO:0000256" key="5">
    <source>
        <dbReference type="ARBA" id="ARBA00023136"/>
    </source>
</evidence>
<feature type="region of interest" description="Disordered" evidence="7">
    <location>
        <begin position="196"/>
        <end position="223"/>
    </location>
</feature>
<keyword evidence="10" id="KW-0966">Cell projection</keyword>
<feature type="region of interest" description="Disordered" evidence="7">
    <location>
        <begin position="146"/>
        <end position="182"/>
    </location>
</feature>
<feature type="compositionally biased region" description="Low complexity" evidence="7">
    <location>
        <begin position="214"/>
        <end position="223"/>
    </location>
</feature>
<dbReference type="PANTHER" id="PTHR43134">
    <property type="entry name" value="SIGNAL RECOGNITION PARTICLE RECEPTOR SUBUNIT ALPHA"/>
    <property type="match status" value="1"/>
</dbReference>
<evidence type="ECO:0000256" key="7">
    <source>
        <dbReference type="SAM" id="MobiDB-lite"/>
    </source>
</evidence>
<evidence type="ECO:0000256" key="6">
    <source>
        <dbReference type="NCBIfam" id="TIGR03499"/>
    </source>
</evidence>
<dbReference type="RefSeq" id="WP_340366720.1">
    <property type="nucleotide sequence ID" value="NZ_JBBKZV010000024.1"/>
</dbReference>
<dbReference type="Gene3D" id="3.40.50.300">
    <property type="entry name" value="P-loop containing nucleotide triphosphate hydrolases"/>
    <property type="match status" value="1"/>
</dbReference>
<evidence type="ECO:0000259" key="8">
    <source>
        <dbReference type="SMART" id="SM00382"/>
    </source>
</evidence>
<dbReference type="InterPro" id="IPR020006">
    <property type="entry name" value="FlhF"/>
</dbReference>
<dbReference type="EMBL" id="JBBKZV010000024">
    <property type="protein sequence ID" value="MEJ8825696.1"/>
    <property type="molecule type" value="Genomic_DNA"/>
</dbReference>
<comment type="similarity">
    <text evidence="2">Belongs to the GTP-binding SRP family.</text>
</comment>
<dbReference type="Pfam" id="PF00448">
    <property type="entry name" value="SRP54"/>
    <property type="match status" value="1"/>
</dbReference>
<keyword evidence="4" id="KW-0342">GTP-binding</keyword>
<dbReference type="Gene3D" id="1.20.120.1380">
    <property type="entry name" value="Flagellar FlhF biosynthesis protein, N domain"/>
    <property type="match status" value="1"/>
</dbReference>
<dbReference type="NCBIfam" id="TIGR03499">
    <property type="entry name" value="FlhF"/>
    <property type="match status" value="1"/>
</dbReference>
<dbReference type="SMART" id="SM00382">
    <property type="entry name" value="AAA"/>
    <property type="match status" value="1"/>
</dbReference>
<keyword evidence="11" id="KW-1185">Reference proteome</keyword>
<evidence type="ECO:0000313" key="11">
    <source>
        <dbReference type="Proteomes" id="UP001363010"/>
    </source>
</evidence>
<keyword evidence="5" id="KW-0472">Membrane</keyword>
<organism evidence="10 11">
    <name type="scientific">Variovorax humicola</name>
    <dbReference type="NCBI Taxonomy" id="1769758"/>
    <lineage>
        <taxon>Bacteria</taxon>
        <taxon>Pseudomonadati</taxon>
        <taxon>Pseudomonadota</taxon>
        <taxon>Betaproteobacteria</taxon>
        <taxon>Burkholderiales</taxon>
        <taxon>Comamonadaceae</taxon>
        <taxon>Variovorax</taxon>
    </lineage>
</organism>
<accession>A0ABU8W8T4</accession>
<comment type="subcellular location">
    <subcellularLocation>
        <location evidence="1">Cell membrane</location>
        <topology evidence="1">Peripheral membrane protein</topology>
        <orientation evidence="1">Cytoplasmic side</orientation>
    </subcellularLocation>
</comment>
<evidence type="ECO:0000259" key="9">
    <source>
        <dbReference type="SMART" id="SM00962"/>
    </source>
</evidence>
<dbReference type="Proteomes" id="UP001363010">
    <property type="component" value="Unassembled WGS sequence"/>
</dbReference>